<comment type="caution">
    <text evidence="2">The sequence shown here is derived from an EMBL/GenBank/DDBJ whole genome shotgun (WGS) entry which is preliminary data.</text>
</comment>
<organism evidence="2 3">
    <name type="scientific">Protea cynaroides</name>
    <dbReference type="NCBI Taxonomy" id="273540"/>
    <lineage>
        <taxon>Eukaryota</taxon>
        <taxon>Viridiplantae</taxon>
        <taxon>Streptophyta</taxon>
        <taxon>Embryophyta</taxon>
        <taxon>Tracheophyta</taxon>
        <taxon>Spermatophyta</taxon>
        <taxon>Magnoliopsida</taxon>
        <taxon>Proteales</taxon>
        <taxon>Proteaceae</taxon>
        <taxon>Protea</taxon>
    </lineage>
</organism>
<dbReference type="AlphaFoldDB" id="A0A9Q0KZR0"/>
<dbReference type="EMBL" id="JAMYWD010000002">
    <property type="protein sequence ID" value="KAJ4979868.1"/>
    <property type="molecule type" value="Genomic_DNA"/>
</dbReference>
<feature type="compositionally biased region" description="Polar residues" evidence="1">
    <location>
        <begin position="109"/>
        <end position="119"/>
    </location>
</feature>
<reference evidence="2" key="1">
    <citation type="journal article" date="2023" name="Plant J.">
        <title>The genome of the king protea, Protea cynaroides.</title>
        <authorList>
            <person name="Chang J."/>
            <person name="Duong T.A."/>
            <person name="Schoeman C."/>
            <person name="Ma X."/>
            <person name="Roodt D."/>
            <person name="Barker N."/>
            <person name="Li Z."/>
            <person name="Van de Peer Y."/>
            <person name="Mizrachi E."/>
        </authorList>
    </citation>
    <scope>NUCLEOTIDE SEQUENCE</scope>
    <source>
        <tissue evidence="2">Young leaves</tissue>
    </source>
</reference>
<name>A0A9Q0KZR0_9MAGN</name>
<gene>
    <name evidence="2" type="ORF">NE237_010648</name>
</gene>
<protein>
    <submittedName>
        <fullName evidence="2">Uncharacterized protein</fullName>
    </submittedName>
</protein>
<keyword evidence="3" id="KW-1185">Reference proteome</keyword>
<evidence type="ECO:0000313" key="2">
    <source>
        <dbReference type="EMBL" id="KAJ4979868.1"/>
    </source>
</evidence>
<evidence type="ECO:0000256" key="1">
    <source>
        <dbReference type="SAM" id="MobiDB-lite"/>
    </source>
</evidence>
<evidence type="ECO:0000313" key="3">
    <source>
        <dbReference type="Proteomes" id="UP001141806"/>
    </source>
</evidence>
<sequence length="184" mass="20726">MEELMAWFSFFGPLPRPTNQTSPGIWFQREIGRNLRDQQKLLLVGLTQIGAKWGSLFTRETPLLGPPGYRLVQRQDPVTDSFPESDRVESVPEVGPSQGQWGIEIGPGQQPTSASRDSRMVNNQPTILVDRSRPAASTEPVPVVRRQQIGIEEQLFRRGMSPTSHYVPFGIQHPIRKHLTIAPH</sequence>
<proteinExistence type="predicted"/>
<dbReference type="Proteomes" id="UP001141806">
    <property type="component" value="Unassembled WGS sequence"/>
</dbReference>
<accession>A0A9Q0KZR0</accession>
<feature type="region of interest" description="Disordered" evidence="1">
    <location>
        <begin position="79"/>
        <end position="119"/>
    </location>
</feature>